<evidence type="ECO:0000256" key="6">
    <source>
        <dbReference type="ARBA" id="ARBA00022741"/>
    </source>
</evidence>
<dbReference type="PROSITE" id="PS00109">
    <property type="entry name" value="PROTEIN_KINASE_TYR"/>
    <property type="match status" value="1"/>
</dbReference>
<dbReference type="InterPro" id="IPR011009">
    <property type="entry name" value="Kinase-like_dom_sf"/>
</dbReference>
<evidence type="ECO:0000256" key="9">
    <source>
        <dbReference type="ARBA" id="ARBA00023136"/>
    </source>
</evidence>
<dbReference type="InterPro" id="IPR001611">
    <property type="entry name" value="Leu-rich_rpt"/>
</dbReference>
<keyword evidence="3 12" id="KW-0812">Transmembrane</keyword>
<dbReference type="PANTHER" id="PTHR48053">
    <property type="entry name" value="LEUCINE RICH REPEAT FAMILY PROTEIN, EXPRESSED"/>
    <property type="match status" value="1"/>
</dbReference>
<dbReference type="GO" id="GO:0051707">
    <property type="term" value="P:response to other organism"/>
    <property type="evidence" value="ECO:0007669"/>
    <property type="project" value="UniProtKB-ARBA"/>
</dbReference>
<dbReference type="FunFam" id="3.80.10.10:FF:000041">
    <property type="entry name" value="LRR receptor-like serine/threonine-protein kinase ERECTA"/>
    <property type="match status" value="1"/>
</dbReference>
<dbReference type="GO" id="GO:0005886">
    <property type="term" value="C:plasma membrane"/>
    <property type="evidence" value="ECO:0000318"/>
    <property type="project" value="GO_Central"/>
</dbReference>
<dbReference type="GO" id="GO:0006952">
    <property type="term" value="P:defense response"/>
    <property type="evidence" value="ECO:0007669"/>
    <property type="project" value="UniProtKB-ARBA"/>
</dbReference>
<dbReference type="EMBL" id="NBSK02000003">
    <property type="protein sequence ID" value="KAJ0217261.1"/>
    <property type="molecule type" value="Genomic_DNA"/>
</dbReference>
<dbReference type="PROSITE" id="PS50011">
    <property type="entry name" value="PROTEIN_KINASE_DOM"/>
    <property type="match status" value="1"/>
</dbReference>
<dbReference type="Gene3D" id="3.80.10.10">
    <property type="entry name" value="Ribonuclease Inhibitor"/>
    <property type="match status" value="2"/>
</dbReference>
<evidence type="ECO:0000256" key="11">
    <source>
        <dbReference type="ARBA" id="ARBA00023180"/>
    </source>
</evidence>
<keyword evidence="5" id="KW-0677">Repeat</keyword>
<dbReference type="InterPro" id="IPR032675">
    <property type="entry name" value="LRR_dom_sf"/>
</dbReference>
<evidence type="ECO:0000256" key="2">
    <source>
        <dbReference type="ARBA" id="ARBA00022614"/>
    </source>
</evidence>
<dbReference type="InterPro" id="IPR013103">
    <property type="entry name" value="RVT_2"/>
</dbReference>
<keyword evidence="8 12" id="KW-1133">Transmembrane helix</keyword>
<dbReference type="InterPro" id="IPR008266">
    <property type="entry name" value="Tyr_kinase_AS"/>
</dbReference>
<evidence type="ECO:0000256" key="3">
    <source>
        <dbReference type="ARBA" id="ARBA00022692"/>
    </source>
</evidence>
<dbReference type="InterPro" id="IPR000719">
    <property type="entry name" value="Prot_kinase_dom"/>
</dbReference>
<evidence type="ECO:0000313" key="15">
    <source>
        <dbReference type="Proteomes" id="UP000235145"/>
    </source>
</evidence>
<evidence type="ECO:0000256" key="1">
    <source>
        <dbReference type="ARBA" id="ARBA00004479"/>
    </source>
</evidence>
<feature type="domain" description="Protein kinase" evidence="13">
    <location>
        <begin position="730"/>
        <end position="1006"/>
    </location>
</feature>
<dbReference type="CDD" id="cd09272">
    <property type="entry name" value="RNase_HI_RT_Ty1"/>
    <property type="match status" value="1"/>
</dbReference>
<dbReference type="GO" id="GO:0038023">
    <property type="term" value="F:signaling receptor activity"/>
    <property type="evidence" value="ECO:0000318"/>
    <property type="project" value="GO_Central"/>
</dbReference>
<gene>
    <name evidence="14" type="ORF">LSAT_V11C300125130</name>
</gene>
<dbReference type="Proteomes" id="UP000235145">
    <property type="component" value="Unassembled WGS sequence"/>
</dbReference>
<dbReference type="SUPFAM" id="SSF52058">
    <property type="entry name" value="L domain-like"/>
    <property type="match status" value="2"/>
</dbReference>
<keyword evidence="4" id="KW-0732">Signal</keyword>
<evidence type="ECO:0000256" key="10">
    <source>
        <dbReference type="ARBA" id="ARBA00023170"/>
    </source>
</evidence>
<dbReference type="PANTHER" id="PTHR48053:SF128">
    <property type="entry name" value="PROTEIN KINASE DOMAIN-CONTAINING PROTEIN"/>
    <property type="match status" value="1"/>
</dbReference>
<dbReference type="PROSITE" id="PS51450">
    <property type="entry name" value="LRR"/>
    <property type="match status" value="1"/>
</dbReference>
<dbReference type="GO" id="GO:0005524">
    <property type="term" value="F:ATP binding"/>
    <property type="evidence" value="ECO:0007669"/>
    <property type="project" value="UniProtKB-KW"/>
</dbReference>
<reference evidence="14 15" key="1">
    <citation type="journal article" date="2017" name="Nat. Commun.">
        <title>Genome assembly with in vitro proximity ligation data and whole-genome triplication in lettuce.</title>
        <authorList>
            <person name="Reyes-Chin-Wo S."/>
            <person name="Wang Z."/>
            <person name="Yang X."/>
            <person name="Kozik A."/>
            <person name="Arikit S."/>
            <person name="Song C."/>
            <person name="Xia L."/>
            <person name="Froenicke L."/>
            <person name="Lavelle D.O."/>
            <person name="Truco M.J."/>
            <person name="Xia R."/>
            <person name="Zhu S."/>
            <person name="Xu C."/>
            <person name="Xu H."/>
            <person name="Xu X."/>
            <person name="Cox K."/>
            <person name="Korf I."/>
            <person name="Meyers B.C."/>
            <person name="Michelmore R.W."/>
        </authorList>
    </citation>
    <scope>NUCLEOTIDE SEQUENCE [LARGE SCALE GENOMIC DNA]</scope>
    <source>
        <strain evidence="15">cv. Salinas</strain>
        <tissue evidence="14">Seedlings</tissue>
    </source>
</reference>
<dbReference type="SUPFAM" id="SSF56672">
    <property type="entry name" value="DNA/RNA polymerases"/>
    <property type="match status" value="1"/>
</dbReference>
<name>A0A9R1W2M8_LACSA</name>
<dbReference type="AlphaFoldDB" id="A0A9R1W2M8"/>
<feature type="transmembrane region" description="Helical" evidence="12">
    <location>
        <begin position="732"/>
        <end position="755"/>
    </location>
</feature>
<evidence type="ECO:0000256" key="12">
    <source>
        <dbReference type="SAM" id="Phobius"/>
    </source>
</evidence>
<dbReference type="Pfam" id="PF00069">
    <property type="entry name" value="Pkinase"/>
    <property type="match status" value="1"/>
</dbReference>
<dbReference type="InterPro" id="IPR051716">
    <property type="entry name" value="Plant_RL_S/T_kinase"/>
</dbReference>
<dbReference type="GO" id="GO:0004672">
    <property type="term" value="F:protein kinase activity"/>
    <property type="evidence" value="ECO:0007669"/>
    <property type="project" value="InterPro"/>
</dbReference>
<evidence type="ECO:0000313" key="14">
    <source>
        <dbReference type="EMBL" id="KAJ0217261.1"/>
    </source>
</evidence>
<keyword evidence="10" id="KW-0675">Receptor</keyword>
<dbReference type="FunFam" id="1.10.510.10:FF:000445">
    <property type="entry name" value="MDIS1-interacting receptor like kinase 2"/>
    <property type="match status" value="1"/>
</dbReference>
<comment type="caution">
    <text evidence="14">The sequence shown here is derived from an EMBL/GenBank/DDBJ whole genome shotgun (WGS) entry which is preliminary data.</text>
</comment>
<keyword evidence="6" id="KW-0547">Nucleotide-binding</keyword>
<keyword evidence="11" id="KW-0325">Glycoprotein</keyword>
<dbReference type="FunFam" id="3.80.10.10:FF:000095">
    <property type="entry name" value="LRR receptor-like serine/threonine-protein kinase GSO1"/>
    <property type="match status" value="1"/>
</dbReference>
<keyword evidence="9 12" id="KW-0472">Membrane</keyword>
<dbReference type="InterPro" id="IPR043502">
    <property type="entry name" value="DNA/RNA_pol_sf"/>
</dbReference>
<dbReference type="InterPro" id="IPR003591">
    <property type="entry name" value="Leu-rich_rpt_typical-subtyp"/>
</dbReference>
<evidence type="ECO:0000256" key="8">
    <source>
        <dbReference type="ARBA" id="ARBA00022989"/>
    </source>
</evidence>
<keyword evidence="7" id="KW-0067">ATP-binding</keyword>
<keyword evidence="15" id="KW-1185">Reference proteome</keyword>
<dbReference type="SMART" id="SM00369">
    <property type="entry name" value="LRR_TYP"/>
    <property type="match status" value="8"/>
</dbReference>
<comment type="subcellular location">
    <subcellularLocation>
        <location evidence="1">Membrane</location>
        <topology evidence="1">Single-pass type I membrane protein</topology>
    </subcellularLocation>
</comment>
<dbReference type="Gene3D" id="1.10.510.10">
    <property type="entry name" value="Transferase(Phosphotransferase) domain 1"/>
    <property type="match status" value="1"/>
</dbReference>
<dbReference type="SMART" id="SM00365">
    <property type="entry name" value="LRR_SD22"/>
    <property type="match status" value="6"/>
</dbReference>
<evidence type="ECO:0000256" key="7">
    <source>
        <dbReference type="ARBA" id="ARBA00022840"/>
    </source>
</evidence>
<sequence>MAYLLLYVDDIVLTASDDTTLRHFITLLSKEFAMSDLGPLHHFLGIQVKHQNGGLFLTQEQYVDDILHRANMQQCKPCDTPIDTNSKLSTTSGNLMQDTTLYRSLTGALQYLTFTRPDIAYAVQQVCLFMHAPLDPHFNFLKRILRYLQGTHHYGLHISPSKSTKLTAYSDADWGGCPDSRRSTSGYCVFLGDNLISWSSKRQPTISRSSAEAEYKGVANAAAETIWLLNLLLELHLLLRQATIIYCDNISAVYLTQNPIQHQHTKHIEIDIHFVREKVRMGSLRVLHVPADYQYADIFTKGLPRELPPTLGNLTKFVHLYLYNNKLSGQIPSSLGDLTSLNIFYLDHNQLSGPIPIEVGNLKSLTDLNVSHNQLSGSIPSSVANLSNLQNMYLFKNKLSGPIPIELGNLKSLIDLRVNHNQLIGTISSSLSNLSNLQHMYVHHNKLSGPIPIKLGNLESLTVLGIGNNQISGSIPSTLANLSNLQYLYLNENKLFGTIPQGLGSLELFHLQMYNNQLSGHLPEDLCNGGKLQLLIVNGNQLTGSISRGLKNCFSLIRAQFDQNQFSGDISNSFGVYPILNYLNVSHNNFHGQLSQNWSKCKNLTSLVMAYNNISGSIPPEFANSTQLQRLDLSSNSLVGEIPREFEKTKSMLYLYLSDNQLSGLYYLNLSNNNLSEKIPSEIGKLGQLTKLDLSHNLLIKEIPSEVQSLKRLDQCARQIKKKKNDAFHHRLILVIMLPLIGVVLLGLFMCGIIAHRQRKKVAPQKQSDVEGHDFFSITSFDGNVVYDEIMKAINDFDEAYCIGIGGCGIVYKAELQPNNGCLESILRSGVLAKELDWLKRVNVVKGVANGLAYMHHDCSPPIIHRDISITNILLDSDYEAHISDFGTSKLLKLDSSNWTSVAGTYGYIAPELAYTMVATEKCDVYSFGVVALEVVMGKHPGELITFLPTLSVDYLVPTNVGDSWMPPPSSQVEKQVQLVLRISRTCLNSNPHERPTMRQVSNLLMKDLR</sequence>
<organism evidence="14 15">
    <name type="scientific">Lactuca sativa</name>
    <name type="common">Garden lettuce</name>
    <dbReference type="NCBI Taxonomy" id="4236"/>
    <lineage>
        <taxon>Eukaryota</taxon>
        <taxon>Viridiplantae</taxon>
        <taxon>Streptophyta</taxon>
        <taxon>Embryophyta</taxon>
        <taxon>Tracheophyta</taxon>
        <taxon>Spermatophyta</taxon>
        <taxon>Magnoliopsida</taxon>
        <taxon>eudicotyledons</taxon>
        <taxon>Gunneridae</taxon>
        <taxon>Pentapetalae</taxon>
        <taxon>asterids</taxon>
        <taxon>campanulids</taxon>
        <taxon>Asterales</taxon>
        <taxon>Asteraceae</taxon>
        <taxon>Cichorioideae</taxon>
        <taxon>Cichorieae</taxon>
        <taxon>Lactucinae</taxon>
        <taxon>Lactuca</taxon>
    </lineage>
</organism>
<dbReference type="Pfam" id="PF07727">
    <property type="entry name" value="RVT_2"/>
    <property type="match status" value="1"/>
</dbReference>
<dbReference type="Pfam" id="PF13855">
    <property type="entry name" value="LRR_8"/>
    <property type="match status" value="1"/>
</dbReference>
<protein>
    <recommendedName>
        <fullName evidence="13">Protein kinase domain-containing protein</fullName>
    </recommendedName>
</protein>
<proteinExistence type="predicted"/>
<accession>A0A9R1W2M8</accession>
<evidence type="ECO:0000259" key="13">
    <source>
        <dbReference type="PROSITE" id="PS50011"/>
    </source>
</evidence>
<keyword evidence="2" id="KW-0433">Leucine-rich repeat</keyword>
<evidence type="ECO:0000256" key="5">
    <source>
        <dbReference type="ARBA" id="ARBA00022737"/>
    </source>
</evidence>
<dbReference type="SUPFAM" id="SSF56112">
    <property type="entry name" value="Protein kinase-like (PK-like)"/>
    <property type="match status" value="1"/>
</dbReference>
<dbReference type="Pfam" id="PF00560">
    <property type="entry name" value="LRR_1"/>
    <property type="match status" value="7"/>
</dbReference>
<dbReference type="GO" id="GO:0009755">
    <property type="term" value="P:hormone-mediated signaling pathway"/>
    <property type="evidence" value="ECO:0000318"/>
    <property type="project" value="GO_Central"/>
</dbReference>
<evidence type="ECO:0000256" key="4">
    <source>
        <dbReference type="ARBA" id="ARBA00022729"/>
    </source>
</evidence>